<feature type="region of interest" description="Disordered" evidence="5">
    <location>
        <begin position="1"/>
        <end position="20"/>
    </location>
</feature>
<dbReference type="SUPFAM" id="SSF51905">
    <property type="entry name" value="FAD/NAD(P)-binding domain"/>
    <property type="match status" value="1"/>
</dbReference>
<organism evidence="6 7">
    <name type="scientific">Pseudonocardia alaniniphila</name>
    <dbReference type="NCBI Taxonomy" id="75291"/>
    <lineage>
        <taxon>Bacteria</taxon>
        <taxon>Bacillati</taxon>
        <taxon>Actinomycetota</taxon>
        <taxon>Actinomycetes</taxon>
        <taxon>Pseudonocardiales</taxon>
        <taxon>Pseudonocardiaceae</taxon>
        <taxon>Pseudonocardia</taxon>
    </lineage>
</organism>
<dbReference type="EMBL" id="JAKXMK010000025">
    <property type="protein sequence ID" value="MCH6169491.1"/>
    <property type="molecule type" value="Genomic_DNA"/>
</dbReference>
<dbReference type="InterPro" id="IPR051209">
    <property type="entry name" value="FAD-bind_Monooxygenase_sf"/>
</dbReference>
<evidence type="ECO:0000256" key="2">
    <source>
        <dbReference type="ARBA" id="ARBA00022630"/>
    </source>
</evidence>
<dbReference type="Gene3D" id="3.50.50.60">
    <property type="entry name" value="FAD/NAD(P)-binding domain"/>
    <property type="match status" value="2"/>
</dbReference>
<proteinExistence type="inferred from homology"/>
<keyword evidence="4" id="KW-0560">Oxidoreductase</keyword>
<sequence length="641" mass="70508">MTPAGDALTDPTPGAPLDRGSLTTAVESANLPTLVVVLYQLTGDPRWLADPYRPTRGRGMDDNDDGGFAEPVRAEIRAAAVDAVLAWSAGREPAVPAPTGPFLVELMSLAVGEPVPAEYEAMAAEDMGFRTPEPARAVAPGTGFRVIVIGAGLSGMLAAIRLREAGISCVVLEKNDDVGGTWLENGYPGAGVDTPSHLYSFSFAPKQWSTHFGKRDEVLAYLREVADRYDLRGMIRFGTEAAGATYDARRQRWTVRTTAGEEFDANAVITAVGVLNRPKVPDLPGLGDFRGPIFHSARWPADLDITGKRVAVVGTGASAMQIVPAIAGQAAHVTVFQRSPQWVAPNAVYFAPIPDGARLLIERVPFYRRWYRTRLAWTMNDKVHPSLQIDPEWQHPERSVNAINDSHRRYFTRYLTDELDGRDDLVQKALPDYPPFGKRMLLDNGWFAALRRDDVDLLTQAVAAITPTGVRTADGTEVDADVVVICTGFETYRYLHPLDLRGRDGQSVQEVWGPENADAYLGMSVPGFPNLFLIGGPGTVLGHGGSYITIAESEVRYIIEALTVMTERGIGAIEVRPEVYADYARRHDEAHARMIWSHPGMGNWYRNSAGRVVSALPWRIVDYWTMTRHVRWNDFTTEPAR</sequence>
<dbReference type="PANTHER" id="PTHR42877:SF4">
    <property type="entry name" value="FAD_NAD(P)-BINDING DOMAIN-CONTAINING PROTEIN-RELATED"/>
    <property type="match status" value="1"/>
</dbReference>
<dbReference type="PRINTS" id="PR00368">
    <property type="entry name" value="FADPNR"/>
</dbReference>
<comment type="caution">
    <text evidence="6">The sequence shown here is derived from an EMBL/GenBank/DDBJ whole genome shotgun (WGS) entry which is preliminary data.</text>
</comment>
<evidence type="ECO:0000313" key="7">
    <source>
        <dbReference type="Proteomes" id="UP001299970"/>
    </source>
</evidence>
<dbReference type="PANTHER" id="PTHR42877">
    <property type="entry name" value="L-ORNITHINE N(5)-MONOOXYGENASE-RELATED"/>
    <property type="match status" value="1"/>
</dbReference>
<keyword evidence="7" id="KW-1185">Reference proteome</keyword>
<comment type="similarity">
    <text evidence="1">Belongs to the FAD-binding monooxygenase family.</text>
</comment>
<dbReference type="Pfam" id="PF00743">
    <property type="entry name" value="FMO-like"/>
    <property type="match status" value="1"/>
</dbReference>
<dbReference type="RefSeq" id="WP_241040128.1">
    <property type="nucleotide sequence ID" value="NZ_BAAAJF010000045.1"/>
</dbReference>
<keyword evidence="2" id="KW-0285">Flavoprotein</keyword>
<evidence type="ECO:0000256" key="1">
    <source>
        <dbReference type="ARBA" id="ARBA00010139"/>
    </source>
</evidence>
<evidence type="ECO:0000256" key="3">
    <source>
        <dbReference type="ARBA" id="ARBA00022827"/>
    </source>
</evidence>
<protein>
    <submittedName>
        <fullName evidence="6">NAD(P)/FAD-dependent oxidoreductase</fullName>
    </submittedName>
</protein>
<evidence type="ECO:0000313" key="6">
    <source>
        <dbReference type="EMBL" id="MCH6169491.1"/>
    </source>
</evidence>
<dbReference type="Proteomes" id="UP001299970">
    <property type="component" value="Unassembled WGS sequence"/>
</dbReference>
<evidence type="ECO:0000256" key="5">
    <source>
        <dbReference type="SAM" id="MobiDB-lite"/>
    </source>
</evidence>
<name>A0ABS9TMI7_9PSEU</name>
<accession>A0ABS9TMI7</accession>
<keyword evidence="3" id="KW-0274">FAD</keyword>
<dbReference type="InterPro" id="IPR020946">
    <property type="entry name" value="Flavin_mOase-like"/>
</dbReference>
<reference evidence="6 7" key="1">
    <citation type="submission" date="2022-03" db="EMBL/GenBank/DDBJ databases">
        <title>Pseudonocardia alaer sp. nov., a novel actinomycete isolated from reed forest soil.</title>
        <authorList>
            <person name="Wang L."/>
        </authorList>
    </citation>
    <scope>NUCLEOTIDE SEQUENCE [LARGE SCALE GENOMIC DNA]</scope>
    <source>
        <strain evidence="6 7">Y-16303</strain>
    </source>
</reference>
<dbReference type="PRINTS" id="PR00411">
    <property type="entry name" value="PNDRDTASEI"/>
</dbReference>
<evidence type="ECO:0000256" key="4">
    <source>
        <dbReference type="ARBA" id="ARBA00023002"/>
    </source>
</evidence>
<dbReference type="InterPro" id="IPR036188">
    <property type="entry name" value="FAD/NAD-bd_sf"/>
</dbReference>
<gene>
    <name evidence="6" type="ORF">MMF94_27650</name>
</gene>